<proteinExistence type="predicted"/>
<dbReference type="Proteomes" id="UP001595823">
    <property type="component" value="Unassembled WGS sequence"/>
</dbReference>
<protein>
    <recommendedName>
        <fullName evidence="3">Polyhydroxyalkanoic acid system protein</fullName>
    </recommendedName>
</protein>
<dbReference type="EMBL" id="JBHSDK010000002">
    <property type="protein sequence ID" value="MFC4334049.1"/>
    <property type="molecule type" value="Genomic_DNA"/>
</dbReference>
<reference evidence="2" key="1">
    <citation type="journal article" date="2019" name="Int. J. Syst. Evol. Microbiol.">
        <title>The Global Catalogue of Microorganisms (GCM) 10K type strain sequencing project: providing services to taxonomists for standard genome sequencing and annotation.</title>
        <authorList>
            <consortium name="The Broad Institute Genomics Platform"/>
            <consortium name="The Broad Institute Genome Sequencing Center for Infectious Disease"/>
            <person name="Wu L."/>
            <person name="Ma J."/>
        </authorList>
    </citation>
    <scope>NUCLEOTIDE SEQUENCE [LARGE SCALE GENOMIC DNA]</scope>
    <source>
        <strain evidence="2">IBRC-M 10908</strain>
    </source>
</reference>
<dbReference type="RefSeq" id="WP_380617784.1">
    <property type="nucleotide sequence ID" value="NZ_JBHSDK010000002.1"/>
</dbReference>
<keyword evidence="2" id="KW-1185">Reference proteome</keyword>
<evidence type="ECO:0000313" key="1">
    <source>
        <dbReference type="EMBL" id="MFC4334049.1"/>
    </source>
</evidence>
<evidence type="ECO:0000313" key="2">
    <source>
        <dbReference type="Proteomes" id="UP001595823"/>
    </source>
</evidence>
<evidence type="ECO:0008006" key="3">
    <source>
        <dbReference type="Google" id="ProtNLM"/>
    </source>
</evidence>
<name>A0ABV8TTG0_9ACTN</name>
<accession>A0ABV8TTG0</accession>
<sequence length="90" mass="9599">MTNTLDHSNNLGSVDLLGFVELDVTRDDHDTGTLSFKGVATNVKVGTWERHPNATVTLQLNPEVLTATFGALPDLEVQIADLLRSAAPAA</sequence>
<organism evidence="1 2">
    <name type="scientific">Salininema proteolyticum</name>
    <dbReference type="NCBI Taxonomy" id="1607685"/>
    <lineage>
        <taxon>Bacteria</taxon>
        <taxon>Bacillati</taxon>
        <taxon>Actinomycetota</taxon>
        <taxon>Actinomycetes</taxon>
        <taxon>Glycomycetales</taxon>
        <taxon>Glycomycetaceae</taxon>
        <taxon>Salininema</taxon>
    </lineage>
</organism>
<gene>
    <name evidence="1" type="ORF">ACFPET_02430</name>
</gene>
<comment type="caution">
    <text evidence="1">The sequence shown here is derived from an EMBL/GenBank/DDBJ whole genome shotgun (WGS) entry which is preliminary data.</text>
</comment>